<dbReference type="SFLD" id="SFLDG01129">
    <property type="entry name" value="C1.5:_HAD__Beta-PGM__Phosphata"/>
    <property type="match status" value="1"/>
</dbReference>
<dbReference type="SFLD" id="SFLDS00003">
    <property type="entry name" value="Haloacid_Dehalogenase"/>
    <property type="match status" value="1"/>
</dbReference>
<dbReference type="Proteomes" id="UP000612362">
    <property type="component" value="Unassembled WGS sequence"/>
</dbReference>
<reference evidence="1" key="1">
    <citation type="submission" date="2020-10" db="EMBL/GenBank/DDBJ databases">
        <title>Taxonomic study of unclassified bacteria belonging to the class Ktedonobacteria.</title>
        <authorList>
            <person name="Yabe S."/>
            <person name="Wang C.M."/>
            <person name="Zheng Y."/>
            <person name="Sakai Y."/>
            <person name="Cavaletti L."/>
            <person name="Monciardini P."/>
            <person name="Donadio S."/>
        </authorList>
    </citation>
    <scope>NUCLEOTIDE SEQUENCE</scope>
    <source>
        <strain evidence="1">SOSP1-1</strain>
    </source>
</reference>
<dbReference type="InterPro" id="IPR036412">
    <property type="entry name" value="HAD-like_sf"/>
</dbReference>
<evidence type="ECO:0000313" key="1">
    <source>
        <dbReference type="EMBL" id="GHO42476.1"/>
    </source>
</evidence>
<dbReference type="Gene3D" id="3.40.50.1000">
    <property type="entry name" value="HAD superfamily/HAD-like"/>
    <property type="match status" value="1"/>
</dbReference>
<dbReference type="InterPro" id="IPR023214">
    <property type="entry name" value="HAD_sf"/>
</dbReference>
<comment type="caution">
    <text evidence="1">The sequence shown here is derived from an EMBL/GenBank/DDBJ whole genome shotgun (WGS) entry which is preliminary data.</text>
</comment>
<dbReference type="RefSeq" id="WP_220192015.1">
    <property type="nucleotide sequence ID" value="NZ_BNJF01000001.1"/>
</dbReference>
<keyword evidence="2" id="KW-1185">Reference proteome</keyword>
<sequence>MTTLTFWIDVDNTLIDNDRVKQDLFARLQETIGSKLNERFWEIYEEVRADKSVIDIPLTLQRLRDEIPLSEMDETTYKRAHAIFDDYPFDERLYPHTIEALQHLNELGTTVIVSDGDKVFQDNKIHTSGLFQAVQGRVMIYDHKQQHLNEIIERYPADHFVMVDDKPQILHETKKDLGARLTTVFVRQGKYASAPLPDGFAPDISVDSVEALRSYQAEQFLKP</sequence>
<evidence type="ECO:0008006" key="3">
    <source>
        <dbReference type="Google" id="ProtNLM"/>
    </source>
</evidence>
<evidence type="ECO:0000313" key="2">
    <source>
        <dbReference type="Proteomes" id="UP000612362"/>
    </source>
</evidence>
<dbReference type="EMBL" id="BNJF01000001">
    <property type="protein sequence ID" value="GHO42476.1"/>
    <property type="molecule type" value="Genomic_DNA"/>
</dbReference>
<name>A0A8J3MQ75_9CHLR</name>
<dbReference type="SUPFAM" id="SSF56784">
    <property type="entry name" value="HAD-like"/>
    <property type="match status" value="1"/>
</dbReference>
<proteinExistence type="predicted"/>
<dbReference type="Gene3D" id="1.10.286.50">
    <property type="match status" value="1"/>
</dbReference>
<dbReference type="AlphaFoldDB" id="A0A8J3MQ75"/>
<gene>
    <name evidence="1" type="ORF">KSX_06390</name>
</gene>
<accession>A0A8J3MQ75</accession>
<dbReference type="Pfam" id="PF00702">
    <property type="entry name" value="Hydrolase"/>
    <property type="match status" value="1"/>
</dbReference>
<organism evidence="1 2">
    <name type="scientific">Ktedonospora formicarum</name>
    <dbReference type="NCBI Taxonomy" id="2778364"/>
    <lineage>
        <taxon>Bacteria</taxon>
        <taxon>Bacillati</taxon>
        <taxon>Chloroflexota</taxon>
        <taxon>Ktedonobacteria</taxon>
        <taxon>Ktedonobacterales</taxon>
        <taxon>Ktedonobacteraceae</taxon>
        <taxon>Ktedonospora</taxon>
    </lineage>
</organism>
<protein>
    <recommendedName>
        <fullName evidence="3">HAD family hydrolase</fullName>
    </recommendedName>
</protein>